<comment type="caution">
    <text evidence="10">The sequence shown here is derived from an EMBL/GenBank/DDBJ whole genome shotgun (WGS) entry which is preliminary data.</text>
</comment>
<dbReference type="GO" id="GO:0005524">
    <property type="term" value="F:ATP binding"/>
    <property type="evidence" value="ECO:0007669"/>
    <property type="project" value="UniProtKB-KW"/>
</dbReference>
<proteinExistence type="predicted"/>
<keyword evidence="1" id="KW-0723">Serine/threonine-protein kinase</keyword>
<dbReference type="SUPFAM" id="SSF56112">
    <property type="entry name" value="Protein kinase-like (PK-like)"/>
    <property type="match status" value="1"/>
</dbReference>
<dbReference type="Gene3D" id="1.25.40.20">
    <property type="entry name" value="Ankyrin repeat-containing domain"/>
    <property type="match status" value="1"/>
</dbReference>
<dbReference type="EMBL" id="CAJOBC010004103">
    <property type="protein sequence ID" value="CAF3814765.1"/>
    <property type="molecule type" value="Genomic_DNA"/>
</dbReference>
<evidence type="ECO:0000313" key="10">
    <source>
        <dbReference type="EMBL" id="CAF1044804.1"/>
    </source>
</evidence>
<keyword evidence="3" id="KW-0547">Nucleotide-binding</keyword>
<evidence type="ECO:0000256" key="6">
    <source>
        <dbReference type="PROSITE-ProRule" id="PRU00023"/>
    </source>
</evidence>
<feature type="repeat" description="ANK" evidence="6">
    <location>
        <begin position="9"/>
        <end position="41"/>
    </location>
</feature>
<dbReference type="PANTHER" id="PTHR24345:SF0">
    <property type="entry name" value="CELL CYCLE SERINE_THREONINE-PROTEIN KINASE CDC5_MSD2"/>
    <property type="match status" value="1"/>
</dbReference>
<evidence type="ECO:0000313" key="9">
    <source>
        <dbReference type="EMBL" id="CAF0851103.1"/>
    </source>
</evidence>
<dbReference type="GO" id="GO:0005634">
    <property type="term" value="C:nucleus"/>
    <property type="evidence" value="ECO:0007669"/>
    <property type="project" value="TreeGrafter"/>
</dbReference>
<dbReference type="Proteomes" id="UP000677228">
    <property type="component" value="Unassembled WGS sequence"/>
</dbReference>
<protein>
    <recommendedName>
        <fullName evidence="8">Protein kinase domain-containing protein</fullName>
    </recommendedName>
</protein>
<reference evidence="10" key="1">
    <citation type="submission" date="2021-02" db="EMBL/GenBank/DDBJ databases">
        <authorList>
            <person name="Nowell W R."/>
        </authorList>
    </citation>
    <scope>NUCLEOTIDE SEQUENCE</scope>
</reference>
<organism evidence="10 13">
    <name type="scientific">Didymodactylos carnosus</name>
    <dbReference type="NCBI Taxonomy" id="1234261"/>
    <lineage>
        <taxon>Eukaryota</taxon>
        <taxon>Metazoa</taxon>
        <taxon>Spiralia</taxon>
        <taxon>Gnathifera</taxon>
        <taxon>Rotifera</taxon>
        <taxon>Eurotatoria</taxon>
        <taxon>Bdelloidea</taxon>
        <taxon>Philodinida</taxon>
        <taxon>Philodinidae</taxon>
        <taxon>Didymodactylos</taxon>
    </lineage>
</organism>
<dbReference type="SMART" id="SM00248">
    <property type="entry name" value="ANK"/>
    <property type="match status" value="1"/>
</dbReference>
<dbReference type="Proteomes" id="UP000681722">
    <property type="component" value="Unassembled WGS sequence"/>
</dbReference>
<evidence type="ECO:0000256" key="3">
    <source>
        <dbReference type="ARBA" id="ARBA00022741"/>
    </source>
</evidence>
<feature type="region of interest" description="Disordered" evidence="7">
    <location>
        <begin position="543"/>
        <end position="609"/>
    </location>
</feature>
<dbReference type="AlphaFoldDB" id="A0A814JZW2"/>
<feature type="compositionally biased region" description="Acidic residues" evidence="7">
    <location>
        <begin position="585"/>
        <end position="594"/>
    </location>
</feature>
<keyword evidence="5" id="KW-0067">ATP-binding</keyword>
<dbReference type="InterPro" id="IPR011009">
    <property type="entry name" value="Kinase-like_dom_sf"/>
</dbReference>
<evidence type="ECO:0000256" key="7">
    <source>
        <dbReference type="SAM" id="MobiDB-lite"/>
    </source>
</evidence>
<dbReference type="Proteomes" id="UP000682733">
    <property type="component" value="Unassembled WGS sequence"/>
</dbReference>
<sequence length="640" mass="74304">MPYPFILAGGYTAVHIACRLGKLSILKLLVQKQGDLFLRDDAGLTPIYWAYSQYSISRRQKTLAYIDYLYPSALNELHVDRIPVKQVSSNAGLPLDIKTSLKSPRSPPLRHVTSDIIPIYPCTISDLIPIQGSIHYCVSQYVHVSVMSLNNQKVTCKYIDEQLKRTGGYSSSYNSLLQNEFEYIRRIQNFDNIIKCISVCYNKQIPLIIDYLIFEPIYRESLHFVLHKQHKYPKIRTISEILHAILSAVQYLHTERILHLNITSHAIYFTRHKQVKLGNFEYAVTWISNPLDQEIRDINYAVAADFYYEWLAPELFGYPHDNIRPTNKCDIYSIGVLLWELVQRKLPFKGYSKEQLGDFYRHQYQEGGLSLALPLNKYTMPAVFYRFLQSTLCLSPSERLSIDDLMELCNNWPVTMRYGPLDSPRKQSTSAHVTSIISTQPPQSVLNLLQRPISGLKLSQHLTTDQQENSFDVFCESQKQLTLGENNDNRENIIKNHGKICVKPYSQSTDKITTIPKYSNNYKSNHPETFPDTAVDKKQLVEEENETNSFIPNYNFNNQTNFESDNTYFDEDEEDDENRYSSSSSEDDNDEAGSDDYIYHRHYDSRHNKEKYAVVEYESYKGDFDYTYTALDRLHRATES</sequence>
<evidence type="ECO:0000313" key="13">
    <source>
        <dbReference type="Proteomes" id="UP000663829"/>
    </source>
</evidence>
<keyword evidence="6" id="KW-0040">ANK repeat</keyword>
<evidence type="ECO:0000256" key="5">
    <source>
        <dbReference type="ARBA" id="ARBA00022840"/>
    </source>
</evidence>
<evidence type="ECO:0000259" key="8">
    <source>
        <dbReference type="PROSITE" id="PS50011"/>
    </source>
</evidence>
<dbReference type="InterPro" id="IPR000719">
    <property type="entry name" value="Prot_kinase_dom"/>
</dbReference>
<keyword evidence="2" id="KW-0808">Transferase</keyword>
<feature type="domain" description="Protein kinase" evidence="8">
    <location>
        <begin position="124"/>
        <end position="413"/>
    </location>
</feature>
<gene>
    <name evidence="10" type="ORF">GPM918_LOCUS15969</name>
    <name evidence="9" type="ORF">OVA965_LOCUS7147</name>
    <name evidence="12" type="ORF">SRO942_LOCUS15969</name>
    <name evidence="11" type="ORF">TMI583_LOCUS7143</name>
</gene>
<dbReference type="Pfam" id="PF00069">
    <property type="entry name" value="Pkinase"/>
    <property type="match status" value="1"/>
</dbReference>
<name>A0A814JZW2_9BILA</name>
<dbReference type="InterPro" id="IPR002110">
    <property type="entry name" value="Ankyrin_rpt"/>
</dbReference>
<evidence type="ECO:0000313" key="12">
    <source>
        <dbReference type="EMBL" id="CAF3814765.1"/>
    </source>
</evidence>
<dbReference type="InterPro" id="IPR036770">
    <property type="entry name" value="Ankyrin_rpt-contain_sf"/>
</dbReference>
<dbReference type="EMBL" id="CAJNOK010002239">
    <property type="protein sequence ID" value="CAF0851103.1"/>
    <property type="molecule type" value="Genomic_DNA"/>
</dbReference>
<keyword evidence="13" id="KW-1185">Reference proteome</keyword>
<dbReference type="PROSITE" id="PS50011">
    <property type="entry name" value="PROTEIN_KINASE_DOM"/>
    <property type="match status" value="1"/>
</dbReference>
<evidence type="ECO:0000256" key="2">
    <source>
        <dbReference type="ARBA" id="ARBA00022679"/>
    </source>
</evidence>
<dbReference type="GO" id="GO:0004674">
    <property type="term" value="F:protein serine/threonine kinase activity"/>
    <property type="evidence" value="ECO:0007669"/>
    <property type="project" value="UniProtKB-KW"/>
</dbReference>
<dbReference type="OrthoDB" id="5962695at2759"/>
<feature type="compositionally biased region" description="Basic and acidic residues" evidence="7">
    <location>
        <begin position="597"/>
        <end position="609"/>
    </location>
</feature>
<evidence type="ECO:0000256" key="4">
    <source>
        <dbReference type="ARBA" id="ARBA00022777"/>
    </source>
</evidence>
<dbReference type="EMBL" id="CAJNOQ010004103">
    <property type="protein sequence ID" value="CAF1044804.1"/>
    <property type="molecule type" value="Genomic_DNA"/>
</dbReference>
<dbReference type="Pfam" id="PF00023">
    <property type="entry name" value="Ank"/>
    <property type="match status" value="1"/>
</dbReference>
<dbReference type="Gene3D" id="1.10.510.10">
    <property type="entry name" value="Transferase(Phosphotransferase) domain 1"/>
    <property type="match status" value="1"/>
</dbReference>
<dbReference type="Proteomes" id="UP000663829">
    <property type="component" value="Unassembled WGS sequence"/>
</dbReference>
<dbReference type="PROSITE" id="PS50297">
    <property type="entry name" value="ANK_REP_REGION"/>
    <property type="match status" value="1"/>
</dbReference>
<accession>A0A814JZW2</accession>
<feature type="compositionally biased region" description="Acidic residues" evidence="7">
    <location>
        <begin position="568"/>
        <end position="577"/>
    </location>
</feature>
<evidence type="ECO:0000256" key="1">
    <source>
        <dbReference type="ARBA" id="ARBA00022527"/>
    </source>
</evidence>
<dbReference type="EMBL" id="CAJOBA010002239">
    <property type="protein sequence ID" value="CAF3636319.1"/>
    <property type="molecule type" value="Genomic_DNA"/>
</dbReference>
<evidence type="ECO:0000313" key="11">
    <source>
        <dbReference type="EMBL" id="CAF3636319.1"/>
    </source>
</evidence>
<dbReference type="PROSITE" id="PS50088">
    <property type="entry name" value="ANK_REPEAT"/>
    <property type="match status" value="1"/>
</dbReference>
<dbReference type="SUPFAM" id="SSF48403">
    <property type="entry name" value="Ankyrin repeat"/>
    <property type="match status" value="1"/>
</dbReference>
<feature type="compositionally biased region" description="Polar residues" evidence="7">
    <location>
        <begin position="547"/>
        <end position="564"/>
    </location>
</feature>
<dbReference type="PANTHER" id="PTHR24345">
    <property type="entry name" value="SERINE/THREONINE-PROTEIN KINASE PLK"/>
    <property type="match status" value="1"/>
</dbReference>
<keyword evidence="4" id="KW-0418">Kinase</keyword>